<keyword evidence="6" id="KW-1185">Reference proteome</keyword>
<evidence type="ECO:0000256" key="1">
    <source>
        <dbReference type="ARBA" id="ARBA00023157"/>
    </source>
</evidence>
<dbReference type="GeneID" id="111128389"/>
<organism evidence="6 7">
    <name type="scientific">Crassostrea virginica</name>
    <name type="common">Eastern oyster</name>
    <dbReference type="NCBI Taxonomy" id="6565"/>
    <lineage>
        <taxon>Eukaryota</taxon>
        <taxon>Metazoa</taxon>
        <taxon>Spiralia</taxon>
        <taxon>Lophotrochozoa</taxon>
        <taxon>Mollusca</taxon>
        <taxon>Bivalvia</taxon>
        <taxon>Autobranchia</taxon>
        <taxon>Pteriomorphia</taxon>
        <taxon>Ostreida</taxon>
        <taxon>Ostreoidea</taxon>
        <taxon>Ostreidae</taxon>
        <taxon>Crassostrea</taxon>
    </lineage>
</organism>
<name>A0A8B8DPH4_CRAVI</name>
<reference evidence="7" key="1">
    <citation type="submission" date="2025-08" db="UniProtKB">
        <authorList>
            <consortium name="RefSeq"/>
        </authorList>
    </citation>
    <scope>IDENTIFICATION</scope>
    <source>
        <tissue evidence="7">Whole sample</tissue>
    </source>
</reference>
<dbReference type="PROSITE" id="PS50026">
    <property type="entry name" value="EGF_3"/>
    <property type="match status" value="1"/>
</dbReference>
<gene>
    <name evidence="7" type="primary">LOC111128389</name>
</gene>
<evidence type="ECO:0000259" key="5">
    <source>
        <dbReference type="PROSITE" id="PS50026"/>
    </source>
</evidence>
<proteinExistence type="predicted"/>
<keyword evidence="4" id="KW-0472">Membrane</keyword>
<evidence type="ECO:0000256" key="2">
    <source>
        <dbReference type="PROSITE-ProRule" id="PRU00076"/>
    </source>
</evidence>
<accession>A0A8B8DPH4</accession>
<protein>
    <submittedName>
        <fullName evidence="7">Uncharacterized protein LOC111128389</fullName>
    </submittedName>
</protein>
<keyword evidence="2" id="KW-0245">EGF-like domain</keyword>
<keyword evidence="4" id="KW-0812">Transmembrane</keyword>
<dbReference type="AlphaFoldDB" id="A0A8B8DPH4"/>
<evidence type="ECO:0000256" key="3">
    <source>
        <dbReference type="SAM" id="MobiDB-lite"/>
    </source>
</evidence>
<dbReference type="InterPro" id="IPR013111">
    <property type="entry name" value="EGF_extracell"/>
</dbReference>
<sequence>MDARNVKCCLCWFTCLGALNFLVALLIAYRTLTGECEPEVCHERGTCLLNKDGYKCQCHPGYMGDQCEFQSSVAQIPGVHDGGMKSNETSTSNVYDTTPNGSVVVVVMSTKPSQTTHSPEVHAASLRDPGLNSAYWAFIISYAIGSTSVFLLAFFLLNFLQKRLSKDFKGKEYYGIQYKPEEQTEEMEGQRRHLVSDASGLDVTT</sequence>
<feature type="region of interest" description="Disordered" evidence="3">
    <location>
        <begin position="184"/>
        <end position="205"/>
    </location>
</feature>
<dbReference type="SMART" id="SM00181">
    <property type="entry name" value="EGF"/>
    <property type="match status" value="1"/>
</dbReference>
<dbReference type="Proteomes" id="UP000694844">
    <property type="component" value="Chromosome 4"/>
</dbReference>
<feature type="disulfide bond" evidence="2">
    <location>
        <begin position="58"/>
        <end position="67"/>
    </location>
</feature>
<dbReference type="Gene3D" id="2.10.25.10">
    <property type="entry name" value="Laminin"/>
    <property type="match status" value="1"/>
</dbReference>
<dbReference type="PROSITE" id="PS00022">
    <property type="entry name" value="EGF_1"/>
    <property type="match status" value="1"/>
</dbReference>
<dbReference type="CDD" id="cd00054">
    <property type="entry name" value="EGF_CA"/>
    <property type="match status" value="1"/>
</dbReference>
<comment type="caution">
    <text evidence="2">Lacks conserved residue(s) required for the propagation of feature annotation.</text>
</comment>
<feature type="transmembrane region" description="Helical" evidence="4">
    <location>
        <begin position="135"/>
        <end position="160"/>
    </location>
</feature>
<keyword evidence="4" id="KW-1133">Transmembrane helix</keyword>
<dbReference type="KEGG" id="cvn:111128389"/>
<feature type="domain" description="EGF-like" evidence="5">
    <location>
        <begin position="32"/>
        <end position="68"/>
    </location>
</feature>
<evidence type="ECO:0000313" key="7">
    <source>
        <dbReference type="RefSeq" id="XP_022329685.1"/>
    </source>
</evidence>
<dbReference type="PROSITE" id="PS01186">
    <property type="entry name" value="EGF_2"/>
    <property type="match status" value="1"/>
</dbReference>
<dbReference type="Pfam" id="PF07974">
    <property type="entry name" value="EGF_2"/>
    <property type="match status" value="1"/>
</dbReference>
<dbReference type="OrthoDB" id="406096at2759"/>
<dbReference type="SUPFAM" id="SSF57196">
    <property type="entry name" value="EGF/Laminin"/>
    <property type="match status" value="1"/>
</dbReference>
<evidence type="ECO:0000256" key="4">
    <source>
        <dbReference type="SAM" id="Phobius"/>
    </source>
</evidence>
<dbReference type="InterPro" id="IPR000742">
    <property type="entry name" value="EGF"/>
</dbReference>
<keyword evidence="1 2" id="KW-1015">Disulfide bond</keyword>
<evidence type="ECO:0000313" key="6">
    <source>
        <dbReference type="Proteomes" id="UP000694844"/>
    </source>
</evidence>
<dbReference type="RefSeq" id="XP_022329685.1">
    <property type="nucleotide sequence ID" value="XM_022473977.1"/>
</dbReference>